<evidence type="ECO:0000256" key="3">
    <source>
        <dbReference type="ARBA" id="ARBA00022692"/>
    </source>
</evidence>
<evidence type="ECO:0000256" key="2">
    <source>
        <dbReference type="ARBA" id="ARBA00022475"/>
    </source>
</evidence>
<gene>
    <name evidence="7" type="ORF">B6S12_04330</name>
</gene>
<evidence type="ECO:0000313" key="7">
    <source>
        <dbReference type="EMBL" id="PZT48290.1"/>
    </source>
</evidence>
<dbReference type="EMBL" id="NBIU01000009">
    <property type="protein sequence ID" value="PZT48290.1"/>
    <property type="molecule type" value="Genomic_DNA"/>
</dbReference>
<proteinExistence type="predicted"/>
<accession>A0A2W6NHG2</accession>
<feature type="transmembrane region" description="Helical" evidence="6">
    <location>
        <begin position="65"/>
        <end position="84"/>
    </location>
</feature>
<dbReference type="OrthoDB" id="5325355at2"/>
<comment type="subcellular location">
    <subcellularLocation>
        <location evidence="1">Cell membrane</location>
    </subcellularLocation>
</comment>
<dbReference type="Pfam" id="PF04347">
    <property type="entry name" value="FliO"/>
    <property type="match status" value="1"/>
</dbReference>
<reference evidence="7 8" key="1">
    <citation type="submission" date="2017-03" db="EMBL/GenBank/DDBJ databases">
        <title>Genomic and clinical evidence uncovers the enterohepatic species Helicobacter valdiviensis as a potential human intestinal pathogen.</title>
        <authorList>
            <person name="Fresia P."/>
            <person name="Jara R."/>
            <person name="Sierra R."/>
            <person name="Ferres I."/>
            <person name="Greif G."/>
            <person name="Iraola G."/>
            <person name="Collado L."/>
        </authorList>
    </citation>
    <scope>NUCLEOTIDE SEQUENCE [LARGE SCALE GENOMIC DNA]</scope>
    <source>
        <strain evidence="7 8">WBE14</strain>
    </source>
</reference>
<keyword evidence="8" id="KW-1185">Reference proteome</keyword>
<evidence type="ECO:0000256" key="1">
    <source>
        <dbReference type="ARBA" id="ARBA00004236"/>
    </source>
</evidence>
<dbReference type="GO" id="GO:0016020">
    <property type="term" value="C:membrane"/>
    <property type="evidence" value="ECO:0007669"/>
    <property type="project" value="InterPro"/>
</dbReference>
<comment type="caution">
    <text evidence="7">The sequence shown here is derived from an EMBL/GenBank/DDBJ whole genome shotgun (WGS) entry which is preliminary data.</text>
</comment>
<dbReference type="InterPro" id="IPR022781">
    <property type="entry name" value="Flagellar_biosynth_FliO"/>
</dbReference>
<keyword evidence="3 6" id="KW-0812">Transmembrane</keyword>
<keyword evidence="2" id="KW-1003">Cell membrane</keyword>
<protein>
    <recommendedName>
        <fullName evidence="9">Flagellar protein</fullName>
    </recommendedName>
</protein>
<sequence length="153" mass="17700">MRVLLAFIGFCLFLYAEGNLTKEEMAIKQLQSQTHLEYQEKMQKEGNITFPFAMAQSPLESVNKIQYLGVIFVLASLLVFLWYFKKRSQKVGFVLKKGANIKILYEANLNLNTKIVVVKIQKTCYVLAISSNNVVLLDKYQDFEECLKQESER</sequence>
<evidence type="ECO:0000256" key="4">
    <source>
        <dbReference type="ARBA" id="ARBA00022989"/>
    </source>
</evidence>
<evidence type="ECO:0000256" key="6">
    <source>
        <dbReference type="SAM" id="Phobius"/>
    </source>
</evidence>
<evidence type="ECO:0000313" key="8">
    <source>
        <dbReference type="Proteomes" id="UP000249746"/>
    </source>
</evidence>
<dbReference type="RefSeq" id="WP_111229589.1">
    <property type="nucleotide sequence ID" value="NZ_NBIU01000009.1"/>
</dbReference>
<dbReference type="AlphaFoldDB" id="A0A2W6NHG2"/>
<keyword evidence="5 6" id="KW-0472">Membrane</keyword>
<name>A0A2W6NHG2_9HELI</name>
<evidence type="ECO:0008006" key="9">
    <source>
        <dbReference type="Google" id="ProtNLM"/>
    </source>
</evidence>
<keyword evidence="4 6" id="KW-1133">Transmembrane helix</keyword>
<evidence type="ECO:0000256" key="5">
    <source>
        <dbReference type="ARBA" id="ARBA00023136"/>
    </source>
</evidence>
<organism evidence="7 8">
    <name type="scientific">Helicobacter valdiviensis</name>
    <dbReference type="NCBI Taxonomy" id="1458358"/>
    <lineage>
        <taxon>Bacteria</taxon>
        <taxon>Pseudomonadati</taxon>
        <taxon>Campylobacterota</taxon>
        <taxon>Epsilonproteobacteria</taxon>
        <taxon>Campylobacterales</taxon>
        <taxon>Helicobacteraceae</taxon>
        <taxon>Helicobacter</taxon>
    </lineage>
</organism>
<dbReference type="GO" id="GO:0044781">
    <property type="term" value="P:bacterial-type flagellum organization"/>
    <property type="evidence" value="ECO:0007669"/>
    <property type="project" value="InterPro"/>
</dbReference>
<dbReference type="Proteomes" id="UP000249746">
    <property type="component" value="Unassembled WGS sequence"/>
</dbReference>